<evidence type="ECO:0000256" key="3">
    <source>
        <dbReference type="ARBA" id="ARBA00022795"/>
    </source>
</evidence>
<organism evidence="6">
    <name type="scientific">Candidatus Caldatribacterium californiense</name>
    <dbReference type="NCBI Taxonomy" id="1454726"/>
    <lineage>
        <taxon>Bacteria</taxon>
        <taxon>Pseudomonadati</taxon>
        <taxon>Atribacterota</taxon>
        <taxon>Atribacteria</taxon>
        <taxon>Atribacterales</taxon>
        <taxon>Candidatus Caldatribacteriaceae</taxon>
        <taxon>Candidatus Caldatribacterium</taxon>
    </lineage>
</organism>
<evidence type="ECO:0000256" key="2">
    <source>
        <dbReference type="ARBA" id="ARBA00022490"/>
    </source>
</evidence>
<comment type="subcellular location">
    <subcellularLocation>
        <location evidence="1">Cytoplasm</location>
        <location evidence="1">Cytosol</location>
    </subcellularLocation>
</comment>
<comment type="caution">
    <text evidence="6">The sequence shown here is derived from an EMBL/GenBank/DDBJ whole genome shotgun (WGS) entry which is preliminary data.</text>
</comment>
<keyword evidence="4" id="KW-0143">Chaperone</keyword>
<evidence type="ECO:0000256" key="5">
    <source>
        <dbReference type="ARBA" id="ARBA00093797"/>
    </source>
</evidence>
<dbReference type="Pfam" id="PF05400">
    <property type="entry name" value="FliT"/>
    <property type="match status" value="1"/>
</dbReference>
<reference evidence="6" key="1">
    <citation type="journal article" date="2020" name="mSystems">
        <title>Genome- and Community-Level Interaction Insights into Carbon Utilization and Element Cycling Functions of Hydrothermarchaeota in Hydrothermal Sediment.</title>
        <authorList>
            <person name="Zhou Z."/>
            <person name="Liu Y."/>
            <person name="Xu W."/>
            <person name="Pan J."/>
            <person name="Luo Z.H."/>
            <person name="Li M."/>
        </authorList>
    </citation>
    <scope>NUCLEOTIDE SEQUENCE [LARGE SCALE GENOMIC DNA]</scope>
    <source>
        <strain evidence="6">SpSt-716</strain>
    </source>
</reference>
<name>A0A7V3YK33_9BACT</name>
<dbReference type="AlphaFoldDB" id="A0A7V3YK33"/>
<evidence type="ECO:0000256" key="4">
    <source>
        <dbReference type="ARBA" id="ARBA00023186"/>
    </source>
</evidence>
<accession>A0A7V3YK33</accession>
<evidence type="ECO:0000313" key="6">
    <source>
        <dbReference type="EMBL" id="HGI74155.1"/>
    </source>
</evidence>
<protein>
    <recommendedName>
        <fullName evidence="5">Flagellar protein FliT</fullName>
    </recommendedName>
</protein>
<dbReference type="GO" id="GO:0044781">
    <property type="term" value="P:bacterial-type flagellum organization"/>
    <property type="evidence" value="ECO:0007669"/>
    <property type="project" value="UniProtKB-KW"/>
</dbReference>
<gene>
    <name evidence="6" type="ORF">ENU96_00515</name>
</gene>
<keyword evidence="3" id="KW-1005">Bacterial flagellum biogenesis</keyword>
<dbReference type="EMBL" id="DTEN01000023">
    <property type="protein sequence ID" value="HGI74155.1"/>
    <property type="molecule type" value="Genomic_DNA"/>
</dbReference>
<proteinExistence type="predicted"/>
<dbReference type="InterPro" id="IPR008622">
    <property type="entry name" value="FliT"/>
</dbReference>
<keyword evidence="2" id="KW-0963">Cytoplasm</keyword>
<sequence length="119" mass="13476">MGREPLELLEELLKVTLEMHGEVLAGSLDRLPEYLTARQHLIDALGPLLQELGDADRSQALALLREIVEKDEEVRHWVEELLKRELTSLKEGQRTVQAMRAFRENLGGSASSRFIESEG</sequence>
<evidence type="ECO:0000256" key="1">
    <source>
        <dbReference type="ARBA" id="ARBA00004514"/>
    </source>
</evidence>